<dbReference type="EMBL" id="AJWK01028863">
    <property type="status" value="NOT_ANNOTATED_CDS"/>
    <property type="molecule type" value="Genomic_DNA"/>
</dbReference>
<feature type="compositionally biased region" description="Pro residues" evidence="1">
    <location>
        <begin position="233"/>
        <end position="246"/>
    </location>
</feature>
<evidence type="ECO:0000313" key="3">
    <source>
        <dbReference type="EnsemblMetazoa" id="LLOJ008523-PA"/>
    </source>
</evidence>
<feature type="compositionally biased region" description="Pro residues" evidence="1">
    <location>
        <begin position="44"/>
        <end position="57"/>
    </location>
</feature>
<organism evidence="3 4">
    <name type="scientific">Lutzomyia longipalpis</name>
    <name type="common">Sand fly</name>
    <dbReference type="NCBI Taxonomy" id="7200"/>
    <lineage>
        <taxon>Eukaryota</taxon>
        <taxon>Metazoa</taxon>
        <taxon>Ecdysozoa</taxon>
        <taxon>Arthropoda</taxon>
        <taxon>Hexapoda</taxon>
        <taxon>Insecta</taxon>
        <taxon>Pterygota</taxon>
        <taxon>Neoptera</taxon>
        <taxon>Endopterygota</taxon>
        <taxon>Diptera</taxon>
        <taxon>Nematocera</taxon>
        <taxon>Psychodoidea</taxon>
        <taxon>Psychodidae</taxon>
        <taxon>Lutzomyia</taxon>
        <taxon>Lutzomyia</taxon>
    </lineage>
</organism>
<protein>
    <submittedName>
        <fullName evidence="2 3">Uncharacterized protein</fullName>
    </submittedName>
</protein>
<accession>A0A1B0GKG7</accession>
<name>A0A1B0GKG7_LUTLO</name>
<reference evidence="3" key="3">
    <citation type="submission" date="2020-05" db="UniProtKB">
        <authorList>
            <consortium name="EnsemblMetazoa"/>
        </authorList>
    </citation>
    <scope>IDENTIFICATION</scope>
    <source>
        <strain evidence="3">Jacobina</strain>
    </source>
</reference>
<feature type="region of interest" description="Disordered" evidence="1">
    <location>
        <begin position="218"/>
        <end position="311"/>
    </location>
</feature>
<keyword evidence="4" id="KW-1185">Reference proteome</keyword>
<dbReference type="EnsemblMetazoa" id="LLOJ008523-RA">
    <property type="protein sequence ID" value="LLOJ008523-PA"/>
    <property type="gene ID" value="LLOJ008523"/>
</dbReference>
<feature type="compositionally biased region" description="Low complexity" evidence="1">
    <location>
        <begin position="218"/>
        <end position="231"/>
    </location>
</feature>
<feature type="region of interest" description="Disordered" evidence="1">
    <location>
        <begin position="1"/>
        <end position="122"/>
    </location>
</feature>
<feature type="compositionally biased region" description="Low complexity" evidence="1">
    <location>
        <begin position="14"/>
        <end position="30"/>
    </location>
</feature>
<dbReference type="VEuPathDB" id="VectorBase:LLONM1_006745"/>
<dbReference type="AlphaFoldDB" id="A0A1B0GKG7"/>
<dbReference type="VEuPathDB" id="VectorBase:LLOJ008523"/>
<feature type="compositionally biased region" description="Polar residues" evidence="1">
    <location>
        <begin position="302"/>
        <end position="311"/>
    </location>
</feature>
<dbReference type="EMBL" id="GITU01011165">
    <property type="protein sequence ID" value="MBC1179868.1"/>
    <property type="molecule type" value="Transcribed_RNA"/>
</dbReference>
<reference evidence="4" key="1">
    <citation type="submission" date="2012-05" db="EMBL/GenBank/DDBJ databases">
        <title>Whole Genome Assembly of Lutzomyia longipalpis.</title>
        <authorList>
            <person name="Richards S."/>
            <person name="Qu C."/>
            <person name="Dillon R."/>
            <person name="Worley K."/>
            <person name="Scherer S."/>
            <person name="Batterton M."/>
            <person name="Taylor A."/>
            <person name="Hawes A."/>
            <person name="Hernandez B."/>
            <person name="Kovar C."/>
            <person name="Mandapat C."/>
            <person name="Pham C."/>
            <person name="Qu C."/>
            <person name="Jing C."/>
            <person name="Bess C."/>
            <person name="Bandaranaike D."/>
            <person name="Ngo D."/>
            <person name="Ongeri F."/>
            <person name="Arias F."/>
            <person name="Lara F."/>
            <person name="Weissenberger G."/>
            <person name="Kamau G."/>
            <person name="Han H."/>
            <person name="Shen H."/>
            <person name="Dinh H."/>
            <person name="Khalil I."/>
            <person name="Jones J."/>
            <person name="Shafer J."/>
            <person name="Jayaseelan J."/>
            <person name="Quiroz J."/>
            <person name="Blankenburg K."/>
            <person name="Nguyen L."/>
            <person name="Jackson L."/>
            <person name="Francisco L."/>
            <person name="Tang L.-Y."/>
            <person name="Pu L.-L."/>
            <person name="Perales L."/>
            <person name="Lorensuhewa L."/>
            <person name="Munidasa M."/>
            <person name="Coyle M."/>
            <person name="Taylor M."/>
            <person name="Puazo M."/>
            <person name="Firestine M."/>
            <person name="Scheel M."/>
            <person name="Javaid M."/>
            <person name="Wang M."/>
            <person name="Li M."/>
            <person name="Tabassum N."/>
            <person name="Saada N."/>
            <person name="Osuji N."/>
            <person name="Aqrawi P."/>
            <person name="Fu Q."/>
            <person name="Thornton R."/>
            <person name="Raj R."/>
            <person name="Goodspeed R."/>
            <person name="Mata R."/>
            <person name="Najjar R."/>
            <person name="Gubbala S."/>
            <person name="Lee S."/>
            <person name="Denson S."/>
            <person name="Patil S."/>
            <person name="Macmil S."/>
            <person name="Qi S."/>
            <person name="Matskevitch T."/>
            <person name="Palculict T."/>
            <person name="Mathew T."/>
            <person name="Vee V."/>
            <person name="Velamala V."/>
            <person name="Korchina V."/>
            <person name="Cai W."/>
            <person name="Liu W."/>
            <person name="Dai W."/>
            <person name="Zou X."/>
            <person name="Zhu Y."/>
            <person name="Zhang Y."/>
            <person name="Wu Y.-Q."/>
            <person name="Xin Y."/>
            <person name="Nazarath L."/>
            <person name="Kovar C."/>
            <person name="Han Y."/>
            <person name="Muzny D."/>
            <person name="Gibbs R."/>
        </authorList>
    </citation>
    <scope>NUCLEOTIDE SEQUENCE [LARGE SCALE GENOMIC DNA]</scope>
    <source>
        <strain evidence="4">Jacobina</strain>
    </source>
</reference>
<dbReference type="Proteomes" id="UP000092461">
    <property type="component" value="Unassembled WGS sequence"/>
</dbReference>
<evidence type="ECO:0000313" key="2">
    <source>
        <dbReference type="EMBL" id="MBC1179868.1"/>
    </source>
</evidence>
<reference evidence="2" key="2">
    <citation type="journal article" date="2020" name="BMC">
        <title>Leishmania infection induces a limited differential gene expression in the sand fly midgut.</title>
        <authorList>
            <person name="Coutinho-Abreu I.V."/>
            <person name="Serafim T.D."/>
            <person name="Meneses C."/>
            <person name="Kamhawi S."/>
            <person name="Oliveira F."/>
            <person name="Valenzuela J.G."/>
        </authorList>
    </citation>
    <scope>NUCLEOTIDE SEQUENCE</scope>
    <source>
        <strain evidence="2">Jacobina</strain>
        <tissue evidence="2">Midgut</tissue>
    </source>
</reference>
<feature type="compositionally biased region" description="Polar residues" evidence="1">
    <location>
        <begin position="113"/>
        <end position="122"/>
    </location>
</feature>
<proteinExistence type="predicted"/>
<sequence length="403" mass="45552">MSDHPNQQPHQHHQYQYQQQQQQYQQQQQQRRSWSRGSPSPIHYRPPSPWAPSPPILASPGGLRFTGRGSPASPMFGSHEQRGSRGPHLQHPRPRRPEHEPSPARPPSVPPMYQQQLERQSPATVMYQRPALRQASPAHGFMTPPIYREYEYAAEAPPVGNLPTPQAYIIYDDEEDTGPTTAEIIANQSQDYVDEKLAQYQTTILQLQGISIVQQQQQQRRSWSRGSPSPIHYRPPSPWAPSPPILASPGGLRFTGRGSPASPMFGSHEQRGSRGPHLQHPRPRRPEHEPSPARPPSVPPMYQQQLERQSPATVMYQRPALRQASPAHGFMTPPIYREYEYAAEAPPVGNLPTPQAYIIYDDEEDTGPTTAEIIANQSQDYVDEKLAQYQTTILQLQGNSMRC</sequence>
<evidence type="ECO:0000313" key="4">
    <source>
        <dbReference type="Proteomes" id="UP000092461"/>
    </source>
</evidence>
<dbReference type="EMBL" id="AJWK01028864">
    <property type="status" value="NOT_ANNOTATED_CDS"/>
    <property type="molecule type" value="Genomic_DNA"/>
</dbReference>
<evidence type="ECO:0000256" key="1">
    <source>
        <dbReference type="SAM" id="MobiDB-lite"/>
    </source>
</evidence>